<dbReference type="EMBL" id="CP028901">
    <property type="protein sequence ID" value="AWB35053.1"/>
    <property type="molecule type" value="Genomic_DNA"/>
</dbReference>
<organism evidence="9 10">
    <name type="scientific">Orrella marina</name>
    <dbReference type="NCBI Taxonomy" id="2163011"/>
    <lineage>
        <taxon>Bacteria</taxon>
        <taxon>Pseudomonadati</taxon>
        <taxon>Pseudomonadota</taxon>
        <taxon>Betaproteobacteria</taxon>
        <taxon>Burkholderiales</taxon>
        <taxon>Alcaligenaceae</taxon>
        <taxon>Orrella</taxon>
    </lineage>
</organism>
<dbReference type="Gene3D" id="1.10.520.20">
    <property type="entry name" value="N-terminal domain of the delta subunit of the F1F0-ATP synthase"/>
    <property type="match status" value="1"/>
</dbReference>
<evidence type="ECO:0000256" key="2">
    <source>
        <dbReference type="ARBA" id="ARBA00022448"/>
    </source>
</evidence>
<dbReference type="GO" id="GO:0005886">
    <property type="term" value="C:plasma membrane"/>
    <property type="evidence" value="ECO:0007669"/>
    <property type="project" value="UniProtKB-SubCell"/>
</dbReference>
<comment type="function">
    <text evidence="8">F(1)F(0) ATP synthase produces ATP from ADP in the presence of a proton or sodium gradient. F-type ATPases consist of two structural domains, F(1) containing the extramembraneous catalytic core and F(0) containing the membrane proton channel, linked together by a central stalk and a peripheral stalk. During catalysis, ATP synthesis in the catalytic domain of F(1) is coupled via a rotary mechanism of the central stalk subunits to proton translocation.</text>
</comment>
<evidence type="ECO:0000313" key="10">
    <source>
        <dbReference type="Proteomes" id="UP000244571"/>
    </source>
</evidence>
<evidence type="ECO:0000256" key="4">
    <source>
        <dbReference type="ARBA" id="ARBA00023065"/>
    </source>
</evidence>
<keyword evidence="4 8" id="KW-0406">Ion transport</keyword>
<evidence type="ECO:0000256" key="5">
    <source>
        <dbReference type="ARBA" id="ARBA00023136"/>
    </source>
</evidence>
<dbReference type="PANTHER" id="PTHR11910">
    <property type="entry name" value="ATP SYNTHASE DELTA CHAIN"/>
    <property type="match status" value="1"/>
</dbReference>
<comment type="similarity">
    <text evidence="8">Belongs to the ATPase delta chain family.</text>
</comment>
<comment type="subcellular location">
    <subcellularLocation>
        <location evidence="8">Cell membrane</location>
        <topology evidence="8">Peripheral membrane protein</topology>
    </subcellularLocation>
    <subcellularLocation>
        <location evidence="1">Membrane</location>
    </subcellularLocation>
</comment>
<dbReference type="PRINTS" id="PR00125">
    <property type="entry name" value="ATPASEDELTA"/>
</dbReference>
<dbReference type="InterPro" id="IPR000711">
    <property type="entry name" value="ATPase_OSCP/dsu"/>
</dbReference>
<dbReference type="AlphaFoldDB" id="A0A2R4XMM7"/>
<dbReference type="NCBIfam" id="NF004402">
    <property type="entry name" value="PRK05758.2-2"/>
    <property type="match status" value="1"/>
</dbReference>
<keyword evidence="6 8" id="KW-0139">CF(1)</keyword>
<keyword evidence="7 8" id="KW-0066">ATP synthesis</keyword>
<evidence type="ECO:0000256" key="1">
    <source>
        <dbReference type="ARBA" id="ARBA00004370"/>
    </source>
</evidence>
<evidence type="ECO:0000256" key="6">
    <source>
        <dbReference type="ARBA" id="ARBA00023196"/>
    </source>
</evidence>
<dbReference type="GO" id="GO:0046933">
    <property type="term" value="F:proton-transporting ATP synthase activity, rotational mechanism"/>
    <property type="evidence" value="ECO:0007669"/>
    <property type="project" value="UniProtKB-UniRule"/>
</dbReference>
<dbReference type="GO" id="GO:0045259">
    <property type="term" value="C:proton-transporting ATP synthase complex"/>
    <property type="evidence" value="ECO:0007669"/>
    <property type="project" value="UniProtKB-KW"/>
</dbReference>
<keyword evidence="8" id="KW-1003">Cell membrane</keyword>
<accession>A0A2R4XMM7</accession>
<evidence type="ECO:0000256" key="8">
    <source>
        <dbReference type="HAMAP-Rule" id="MF_01416"/>
    </source>
</evidence>
<keyword evidence="2 8" id="KW-0813">Transport</keyword>
<dbReference type="RefSeq" id="WP_108622463.1">
    <property type="nucleotide sequence ID" value="NZ_CP028901.1"/>
</dbReference>
<proteinExistence type="inferred from homology"/>
<name>A0A2R4XMM7_9BURK</name>
<dbReference type="InterPro" id="IPR026015">
    <property type="entry name" value="ATP_synth_OSCP/delta_N_sf"/>
</dbReference>
<dbReference type="Pfam" id="PF00213">
    <property type="entry name" value="OSCP"/>
    <property type="match status" value="1"/>
</dbReference>
<dbReference type="KEGG" id="boz:DBV39_16425"/>
<comment type="function">
    <text evidence="8">This protein is part of the stalk that links CF(0) to CF(1). It either transmits conformational changes from CF(0) to CF(1) or is implicated in proton conduction.</text>
</comment>
<dbReference type="SUPFAM" id="SSF47928">
    <property type="entry name" value="N-terminal domain of the delta subunit of the F1F0-ATP synthase"/>
    <property type="match status" value="1"/>
</dbReference>
<evidence type="ECO:0000313" key="9">
    <source>
        <dbReference type="EMBL" id="AWB35053.1"/>
    </source>
</evidence>
<reference evidence="9 10" key="1">
    <citation type="submission" date="2018-04" db="EMBL/GenBank/DDBJ databases">
        <title>Bordetella sp. HZ20 isolated from seawater.</title>
        <authorList>
            <person name="Sun C."/>
        </authorList>
    </citation>
    <scope>NUCLEOTIDE SEQUENCE [LARGE SCALE GENOMIC DNA]</scope>
    <source>
        <strain evidence="9 10">HZ20</strain>
    </source>
</reference>
<dbReference type="OrthoDB" id="9816221at2"/>
<evidence type="ECO:0000256" key="7">
    <source>
        <dbReference type="ARBA" id="ARBA00023310"/>
    </source>
</evidence>
<evidence type="ECO:0000256" key="3">
    <source>
        <dbReference type="ARBA" id="ARBA00022781"/>
    </source>
</evidence>
<keyword evidence="3 8" id="KW-0375">Hydrogen ion transport</keyword>
<dbReference type="NCBIfam" id="TIGR01145">
    <property type="entry name" value="ATP_synt_delta"/>
    <property type="match status" value="1"/>
</dbReference>
<dbReference type="HAMAP" id="MF_01416">
    <property type="entry name" value="ATP_synth_delta_bact"/>
    <property type="match status" value="1"/>
</dbReference>
<gene>
    <name evidence="8" type="primary">atpH</name>
    <name evidence="9" type="ORF">DBV39_16425</name>
</gene>
<protein>
    <recommendedName>
        <fullName evidence="8">ATP synthase subunit delta</fullName>
    </recommendedName>
    <alternativeName>
        <fullName evidence="8">ATP synthase F(1) sector subunit delta</fullName>
    </alternativeName>
    <alternativeName>
        <fullName evidence="8">F-type ATPase subunit delta</fullName>
        <shortName evidence="8">F-ATPase subunit delta</shortName>
    </alternativeName>
</protein>
<keyword evidence="10" id="KW-1185">Reference proteome</keyword>
<dbReference type="Proteomes" id="UP000244571">
    <property type="component" value="Chromosome"/>
</dbReference>
<keyword evidence="5 8" id="KW-0472">Membrane</keyword>
<sequence>MAEISTVARPYAEALFAAVKADAAATKACVEELRVLTELMSMEDVRIALSDPRLEDDQRIEILNALLQNQQLSSQMHNFVRLLVENDRLLLLPVITEQFESLKDAAEGVAQAQITSAFPLDDNQVADLVQMLEPKFNIKLKPHVTVDPSLIGGIRVIVGDHVLDTSVQAQLNRMRDALVA</sequence>